<dbReference type="EMBL" id="JBHTCG010000023">
    <property type="protein sequence ID" value="MFC7386074.1"/>
    <property type="molecule type" value="Genomic_DNA"/>
</dbReference>
<dbReference type="InterPro" id="IPR018649">
    <property type="entry name" value="SHOCT"/>
</dbReference>
<evidence type="ECO:0000313" key="4">
    <source>
        <dbReference type="Proteomes" id="UP001596496"/>
    </source>
</evidence>
<dbReference type="Pfam" id="PF09851">
    <property type="entry name" value="SHOCT"/>
    <property type="match status" value="1"/>
</dbReference>
<evidence type="ECO:0000256" key="1">
    <source>
        <dbReference type="SAM" id="Phobius"/>
    </source>
</evidence>
<keyword evidence="1" id="KW-1133">Transmembrane helix</keyword>
<reference evidence="4" key="1">
    <citation type="journal article" date="2019" name="Int. J. Syst. Evol. Microbiol.">
        <title>The Global Catalogue of Microorganisms (GCM) 10K type strain sequencing project: providing services to taxonomists for standard genome sequencing and annotation.</title>
        <authorList>
            <consortium name="The Broad Institute Genomics Platform"/>
            <consortium name="The Broad Institute Genome Sequencing Center for Infectious Disease"/>
            <person name="Wu L."/>
            <person name="Ma J."/>
        </authorList>
    </citation>
    <scope>NUCLEOTIDE SEQUENCE [LARGE SCALE GENOMIC DNA]</scope>
    <source>
        <strain evidence="4">CECT 7649</strain>
    </source>
</reference>
<keyword evidence="1" id="KW-0812">Transmembrane</keyword>
<feature type="domain" description="SHOCT" evidence="2">
    <location>
        <begin position="61"/>
        <end position="86"/>
    </location>
</feature>
<dbReference type="RefSeq" id="WP_380829886.1">
    <property type="nucleotide sequence ID" value="NZ_JBHTCG010000023.1"/>
</dbReference>
<gene>
    <name evidence="3" type="ORF">ACFQSB_27960</name>
</gene>
<dbReference type="Proteomes" id="UP001596496">
    <property type="component" value="Unassembled WGS sequence"/>
</dbReference>
<protein>
    <submittedName>
        <fullName evidence="3">SHOCT domain-containing protein</fullName>
    </submittedName>
</protein>
<keyword evidence="1" id="KW-0472">Membrane</keyword>
<feature type="transmembrane region" description="Helical" evidence="1">
    <location>
        <begin position="20"/>
        <end position="41"/>
    </location>
</feature>
<comment type="caution">
    <text evidence="3">The sequence shown here is derived from an EMBL/GenBank/DDBJ whole genome shotgun (WGS) entry which is preliminary data.</text>
</comment>
<keyword evidence="4" id="KW-1185">Reference proteome</keyword>
<sequence>MSEEMRMMYWNGPGMGWGYGLMILNMVLFWGLVIAVVVLLFRYLARRPGARGGPGPAVHAAEDVLAQRYARGEIDAEEYHARLQTLRGARPPGD</sequence>
<proteinExistence type="predicted"/>
<name>A0ABW2P9V3_9ACTN</name>
<accession>A0ABW2P9V3</accession>
<organism evidence="3 4">
    <name type="scientific">Sphaerisporangium rhizosphaerae</name>
    <dbReference type="NCBI Taxonomy" id="2269375"/>
    <lineage>
        <taxon>Bacteria</taxon>
        <taxon>Bacillati</taxon>
        <taxon>Actinomycetota</taxon>
        <taxon>Actinomycetes</taxon>
        <taxon>Streptosporangiales</taxon>
        <taxon>Streptosporangiaceae</taxon>
        <taxon>Sphaerisporangium</taxon>
    </lineage>
</organism>
<evidence type="ECO:0000313" key="3">
    <source>
        <dbReference type="EMBL" id="MFC7386074.1"/>
    </source>
</evidence>
<evidence type="ECO:0000259" key="2">
    <source>
        <dbReference type="Pfam" id="PF09851"/>
    </source>
</evidence>